<gene>
    <name evidence="11" type="primary">8042447</name>
    <name evidence="10" type="ORF">IscW_ISCW023260</name>
</gene>
<dbReference type="GO" id="GO:0030119">
    <property type="term" value="C:AP-type membrane coat adaptor complex"/>
    <property type="evidence" value="ECO:0000318"/>
    <property type="project" value="GO_Central"/>
</dbReference>
<dbReference type="OrthoDB" id="1877176at2759"/>
<dbReference type="GO" id="GO:0005770">
    <property type="term" value="C:late endosome"/>
    <property type="evidence" value="ECO:0000318"/>
    <property type="project" value="GO_Central"/>
</dbReference>
<dbReference type="Pfam" id="PF00928">
    <property type="entry name" value="Adap_comp_sub"/>
    <property type="match status" value="1"/>
</dbReference>
<dbReference type="GO" id="GO:0005764">
    <property type="term" value="C:lysosome"/>
    <property type="evidence" value="ECO:0000318"/>
    <property type="project" value="GO_Central"/>
</dbReference>
<reference evidence="11" key="2">
    <citation type="submission" date="2020-05" db="UniProtKB">
        <authorList>
            <consortium name="EnsemblMetazoa"/>
        </authorList>
    </citation>
    <scope>IDENTIFICATION</scope>
    <source>
        <strain evidence="11">wikel</strain>
    </source>
</reference>
<dbReference type="PANTHER" id="PTHR16082:SF2">
    <property type="entry name" value="AP-5 COMPLEX SUBUNIT MU-1"/>
    <property type="match status" value="1"/>
</dbReference>
<evidence type="ECO:0000256" key="6">
    <source>
        <dbReference type="ARBA" id="ARBA00023136"/>
    </source>
</evidence>
<protein>
    <recommendedName>
        <fullName evidence="3">AP-5 complex subunit mu-1</fullName>
    </recommendedName>
    <alternativeName>
        <fullName evidence="8">Adaptor-related protein complex 5 subunit mu-1</fullName>
    </alternativeName>
</protein>
<evidence type="ECO:0000256" key="5">
    <source>
        <dbReference type="ARBA" id="ARBA00022927"/>
    </source>
</evidence>
<dbReference type="InterPro" id="IPR036168">
    <property type="entry name" value="AP2_Mu_C_sf"/>
</dbReference>
<dbReference type="FunFam" id="2.60.40.1170:FF:000013">
    <property type="entry name" value="AP-5 complex subunit mu-1 isoform X1"/>
    <property type="match status" value="1"/>
</dbReference>
<keyword evidence="5" id="KW-0653">Protein transport</keyword>
<evidence type="ECO:0000256" key="2">
    <source>
        <dbReference type="ARBA" id="ARBA00011174"/>
    </source>
</evidence>
<dbReference type="GO" id="GO:0016197">
    <property type="term" value="P:endosomal transport"/>
    <property type="evidence" value="ECO:0000318"/>
    <property type="project" value="GO_Central"/>
</dbReference>
<comment type="subcellular location">
    <subcellularLocation>
        <location evidence="7">Endomembrane system</location>
        <topology evidence="7">Peripheral membrane protein</topology>
        <orientation evidence="7">Cytoplasmic side</orientation>
    </subcellularLocation>
</comment>
<dbReference type="EnsemblMetazoa" id="ISCW023260-RA">
    <property type="protein sequence ID" value="ISCW023260-PA"/>
    <property type="gene ID" value="ISCW023260"/>
</dbReference>
<dbReference type="VEuPathDB" id="VectorBase:ISCW023260"/>
<dbReference type="Proteomes" id="UP000001555">
    <property type="component" value="Unassembled WGS sequence"/>
</dbReference>
<dbReference type="PANTHER" id="PTHR16082">
    <property type="entry name" value="AP-5 COMPLEX SUBUNIT MU-1"/>
    <property type="match status" value="1"/>
</dbReference>
<comment type="similarity">
    <text evidence="1">Belongs to the adaptor complexes medium subunit family.</text>
</comment>
<keyword evidence="4" id="KW-0813">Transport</keyword>
<dbReference type="HOGENOM" id="CLU_033295_0_0_1"/>
<evidence type="ECO:0000256" key="7">
    <source>
        <dbReference type="ARBA" id="ARBA00029433"/>
    </source>
</evidence>
<dbReference type="EMBL" id="ABJB010992653">
    <property type="status" value="NOT_ANNOTATED_CDS"/>
    <property type="molecule type" value="Genomic_DNA"/>
</dbReference>
<dbReference type="PROSITE" id="PS51072">
    <property type="entry name" value="MHD"/>
    <property type="match status" value="1"/>
</dbReference>
<dbReference type="EMBL" id="ABJB010583942">
    <property type="status" value="NOT_ANNOTATED_CDS"/>
    <property type="molecule type" value="Genomic_DNA"/>
</dbReference>
<evidence type="ECO:0000259" key="9">
    <source>
        <dbReference type="PROSITE" id="PS51072"/>
    </source>
</evidence>
<dbReference type="AlphaFoldDB" id="B7QK42"/>
<sequence>MPSHKALASALADVVCFDENEFKEWRDRVDVPLQLPAIEIRTLQGSLWPFVFTKEQGMYVCSMPLTDATYEPTERPELIDLPEVTSAFSAVMTVVKFLGPSLSNLTPTCTKLMELDNFLSVAAPFGFLQITEPSVVEAMLRDKEVVPLDETLKVPAWRPVAFKGKPSLSVSIKETVHATQCERPDMDPVVEITGEVRVRCELEGHGAEVTLLLVGAGDGGPKGWPPLPLEALSVHSCVQAASNLQLATPGGAAPREASRVRHPVYRLRFSPPLHPFSLCYYGTAPAPMPPIAGVYSMRGDKHVDFLIQLKLQEGIRNMFQSCEVRIPFFNRGKMKKSSLTPSCGSVSTAKDKFGLVWSIGHKFTQGSLEASLTGTASFEDNPPEGERNASPMLTGLTSYIQLQFRMVDCTLTGCQVDPKSIQISPPCKLKISLEREVESREYRIWNKFGELPFAIPKSCT</sequence>
<evidence type="ECO:0000256" key="3">
    <source>
        <dbReference type="ARBA" id="ARBA00021851"/>
    </source>
</evidence>
<dbReference type="EMBL" id="ABJB010902429">
    <property type="status" value="NOT_ANNOTATED_CDS"/>
    <property type="molecule type" value="Genomic_DNA"/>
</dbReference>
<dbReference type="PaxDb" id="6945-B7QK42"/>
<dbReference type="InterPro" id="IPR039591">
    <property type="entry name" value="AP5M1"/>
</dbReference>
<evidence type="ECO:0000313" key="11">
    <source>
        <dbReference type="EnsemblMetazoa" id="ISCW023260-PA"/>
    </source>
</evidence>
<evidence type="ECO:0000313" key="10">
    <source>
        <dbReference type="EMBL" id="EEC19214.1"/>
    </source>
</evidence>
<keyword evidence="6" id="KW-0472">Membrane</keyword>
<evidence type="ECO:0000256" key="8">
    <source>
        <dbReference type="ARBA" id="ARBA00030827"/>
    </source>
</evidence>
<keyword evidence="12" id="KW-1185">Reference proteome</keyword>
<dbReference type="InterPro" id="IPR028565">
    <property type="entry name" value="MHD"/>
</dbReference>
<comment type="subunit">
    <text evidence="2">Probably part of the adaptor protein complex 5 (AP-5) a tetramer composed of AP5B1, AP5M1, AP5S1 and AP5Z1.</text>
</comment>
<proteinExistence type="inferred from homology"/>
<dbReference type="VEuPathDB" id="VectorBase:ISCI023260"/>
<dbReference type="STRING" id="6945.B7QK42"/>
<dbReference type="KEGG" id="isc:8042447"/>
<dbReference type="CDD" id="cd09256">
    <property type="entry name" value="AP_MuD_MHD"/>
    <property type="match status" value="1"/>
</dbReference>
<feature type="domain" description="MHD" evidence="9">
    <location>
        <begin position="165"/>
        <end position="445"/>
    </location>
</feature>
<evidence type="ECO:0000256" key="4">
    <source>
        <dbReference type="ARBA" id="ARBA00022448"/>
    </source>
</evidence>
<dbReference type="Gene3D" id="2.60.40.1170">
    <property type="entry name" value="Mu homology domain, subdomain B"/>
    <property type="match status" value="2"/>
</dbReference>
<evidence type="ECO:0000256" key="1">
    <source>
        <dbReference type="ARBA" id="ARBA00005324"/>
    </source>
</evidence>
<accession>B7QK42</accession>
<dbReference type="InParanoid" id="B7QK42"/>
<name>B7QK42_IXOSC</name>
<dbReference type="VEuPathDB" id="VectorBase:ISCP_029169"/>
<evidence type="ECO:0000313" key="12">
    <source>
        <dbReference type="Proteomes" id="UP000001555"/>
    </source>
</evidence>
<organism>
    <name type="scientific">Ixodes scapularis</name>
    <name type="common">Black-legged tick</name>
    <name type="synonym">Deer tick</name>
    <dbReference type="NCBI Taxonomy" id="6945"/>
    <lineage>
        <taxon>Eukaryota</taxon>
        <taxon>Metazoa</taxon>
        <taxon>Ecdysozoa</taxon>
        <taxon>Arthropoda</taxon>
        <taxon>Chelicerata</taxon>
        <taxon>Arachnida</taxon>
        <taxon>Acari</taxon>
        <taxon>Parasitiformes</taxon>
        <taxon>Ixodida</taxon>
        <taxon>Ixodoidea</taxon>
        <taxon>Ixodidae</taxon>
        <taxon>Ixodinae</taxon>
        <taxon>Ixodes</taxon>
    </lineage>
</organism>
<dbReference type="GO" id="GO:0005829">
    <property type="term" value="C:cytosol"/>
    <property type="evidence" value="ECO:0000318"/>
    <property type="project" value="GO_Central"/>
</dbReference>
<dbReference type="SUPFAM" id="SSF49447">
    <property type="entry name" value="Second domain of Mu2 adaptin subunit (ap50) of ap2 adaptor"/>
    <property type="match status" value="1"/>
</dbReference>
<reference evidence="10 12" key="1">
    <citation type="submission" date="2008-03" db="EMBL/GenBank/DDBJ databases">
        <title>Annotation of Ixodes scapularis.</title>
        <authorList>
            <consortium name="Ixodes scapularis Genome Project Consortium"/>
            <person name="Caler E."/>
            <person name="Hannick L.I."/>
            <person name="Bidwell S."/>
            <person name="Joardar V."/>
            <person name="Thiagarajan M."/>
            <person name="Amedeo P."/>
            <person name="Galinsky K.J."/>
            <person name="Schobel S."/>
            <person name="Inman J."/>
            <person name="Hostetler J."/>
            <person name="Miller J."/>
            <person name="Hammond M."/>
            <person name="Megy K."/>
            <person name="Lawson D."/>
            <person name="Kodira C."/>
            <person name="Sutton G."/>
            <person name="Meyer J."/>
            <person name="Hill C.A."/>
            <person name="Birren B."/>
            <person name="Nene V."/>
            <person name="Collins F."/>
            <person name="Alarcon-Chaidez F."/>
            <person name="Wikel S."/>
            <person name="Strausberg R."/>
        </authorList>
    </citation>
    <scope>NUCLEOTIDE SEQUENCE [LARGE SCALE GENOMIC DNA]</scope>
    <source>
        <strain evidence="12">Wikel</strain>
        <strain evidence="10">Wikel colony</strain>
    </source>
</reference>
<dbReference type="EMBL" id="DS957018">
    <property type="protein sequence ID" value="EEC19214.1"/>
    <property type="molecule type" value="Genomic_DNA"/>
</dbReference>
<dbReference type="GO" id="GO:0015031">
    <property type="term" value="P:protein transport"/>
    <property type="evidence" value="ECO:0007669"/>
    <property type="project" value="UniProtKB-KW"/>
</dbReference>